<reference evidence="7" key="2">
    <citation type="submission" date="2020-09" db="EMBL/GenBank/DDBJ databases">
        <authorList>
            <person name="Sun Q."/>
            <person name="Kim S."/>
        </authorList>
    </citation>
    <scope>NUCLEOTIDE SEQUENCE</scope>
    <source>
        <strain evidence="7">KCTC 42650</strain>
    </source>
</reference>
<comment type="caution">
    <text evidence="7">The sequence shown here is derived from an EMBL/GenBank/DDBJ whole genome shotgun (WGS) entry which is preliminary data.</text>
</comment>
<evidence type="ECO:0000256" key="5">
    <source>
        <dbReference type="PROSITE-ProRule" id="PRU00335"/>
    </source>
</evidence>
<accession>A0A8J3H290</accession>
<dbReference type="Gene3D" id="1.10.10.60">
    <property type="entry name" value="Homeodomain-like"/>
    <property type="match status" value="1"/>
</dbReference>
<evidence type="ECO:0000256" key="4">
    <source>
        <dbReference type="ARBA" id="ARBA00023163"/>
    </source>
</evidence>
<evidence type="ECO:0000313" key="7">
    <source>
        <dbReference type="EMBL" id="GHF66959.1"/>
    </source>
</evidence>
<dbReference type="InterPro" id="IPR009057">
    <property type="entry name" value="Homeodomain-like_sf"/>
</dbReference>
<keyword evidence="8" id="KW-1185">Reference proteome</keyword>
<reference evidence="7" key="1">
    <citation type="journal article" date="2014" name="Int. J. Syst. Evol. Microbiol.">
        <title>Complete genome sequence of Corynebacterium casei LMG S-19264T (=DSM 44701T), isolated from a smear-ripened cheese.</title>
        <authorList>
            <consortium name="US DOE Joint Genome Institute (JGI-PGF)"/>
            <person name="Walter F."/>
            <person name="Albersmeier A."/>
            <person name="Kalinowski J."/>
            <person name="Ruckert C."/>
        </authorList>
    </citation>
    <scope>NUCLEOTIDE SEQUENCE</scope>
    <source>
        <strain evidence="7">KCTC 42650</strain>
    </source>
</reference>
<keyword evidence="3 5" id="KW-0238">DNA-binding</keyword>
<dbReference type="InterPro" id="IPR036271">
    <property type="entry name" value="Tet_transcr_reg_TetR-rel_C_sf"/>
</dbReference>
<dbReference type="PRINTS" id="PR00455">
    <property type="entry name" value="HTHTETR"/>
</dbReference>
<dbReference type="Gene3D" id="1.10.357.10">
    <property type="entry name" value="Tetracycline Repressor, domain 2"/>
    <property type="match status" value="1"/>
</dbReference>
<keyword evidence="2" id="KW-0805">Transcription regulation</keyword>
<dbReference type="PANTHER" id="PTHR30055">
    <property type="entry name" value="HTH-TYPE TRANSCRIPTIONAL REGULATOR RUTR"/>
    <property type="match status" value="1"/>
</dbReference>
<evidence type="ECO:0000256" key="1">
    <source>
        <dbReference type="ARBA" id="ARBA00022491"/>
    </source>
</evidence>
<name>A0A8J3H290_9RHOB</name>
<dbReference type="SUPFAM" id="SSF48498">
    <property type="entry name" value="Tetracyclin repressor-like, C-terminal domain"/>
    <property type="match status" value="1"/>
</dbReference>
<dbReference type="RefSeq" id="WP_189682159.1">
    <property type="nucleotide sequence ID" value="NZ_BNCJ01000019.1"/>
</dbReference>
<dbReference type="Pfam" id="PF17932">
    <property type="entry name" value="TetR_C_24"/>
    <property type="match status" value="1"/>
</dbReference>
<keyword evidence="4" id="KW-0804">Transcription</keyword>
<keyword evidence="1" id="KW-0678">Repressor</keyword>
<feature type="domain" description="HTH tetR-type" evidence="6">
    <location>
        <begin position="17"/>
        <end position="77"/>
    </location>
</feature>
<dbReference type="PANTHER" id="PTHR30055:SF175">
    <property type="entry name" value="HTH-TYPE TRANSCRIPTIONAL REPRESSOR KSTR2"/>
    <property type="match status" value="1"/>
</dbReference>
<gene>
    <name evidence="7" type="ORF">GCM10017056_42700</name>
</gene>
<evidence type="ECO:0000256" key="2">
    <source>
        <dbReference type="ARBA" id="ARBA00023015"/>
    </source>
</evidence>
<dbReference type="AlphaFoldDB" id="A0A8J3H290"/>
<dbReference type="GO" id="GO:0000976">
    <property type="term" value="F:transcription cis-regulatory region binding"/>
    <property type="evidence" value="ECO:0007669"/>
    <property type="project" value="TreeGrafter"/>
</dbReference>
<dbReference type="SUPFAM" id="SSF46689">
    <property type="entry name" value="Homeodomain-like"/>
    <property type="match status" value="1"/>
</dbReference>
<protein>
    <recommendedName>
        <fullName evidence="6">HTH tetR-type domain-containing protein</fullName>
    </recommendedName>
</protein>
<dbReference type="InterPro" id="IPR050109">
    <property type="entry name" value="HTH-type_TetR-like_transc_reg"/>
</dbReference>
<dbReference type="Pfam" id="PF00440">
    <property type="entry name" value="TetR_N"/>
    <property type="match status" value="1"/>
</dbReference>
<dbReference type="GO" id="GO:0003700">
    <property type="term" value="F:DNA-binding transcription factor activity"/>
    <property type="evidence" value="ECO:0007669"/>
    <property type="project" value="TreeGrafter"/>
</dbReference>
<dbReference type="EMBL" id="BNCJ01000019">
    <property type="protein sequence ID" value="GHF66959.1"/>
    <property type="molecule type" value="Genomic_DNA"/>
</dbReference>
<dbReference type="InterPro" id="IPR001647">
    <property type="entry name" value="HTH_TetR"/>
</dbReference>
<dbReference type="PROSITE" id="PS50977">
    <property type="entry name" value="HTH_TETR_2"/>
    <property type="match status" value="1"/>
</dbReference>
<feature type="DNA-binding region" description="H-T-H motif" evidence="5">
    <location>
        <begin position="40"/>
        <end position="59"/>
    </location>
</feature>
<dbReference type="InterPro" id="IPR041490">
    <property type="entry name" value="KstR2_TetR_C"/>
</dbReference>
<proteinExistence type="predicted"/>
<organism evidence="7 8">
    <name type="scientific">Seohaeicola zhoushanensis</name>
    <dbReference type="NCBI Taxonomy" id="1569283"/>
    <lineage>
        <taxon>Bacteria</taxon>
        <taxon>Pseudomonadati</taxon>
        <taxon>Pseudomonadota</taxon>
        <taxon>Alphaproteobacteria</taxon>
        <taxon>Rhodobacterales</taxon>
        <taxon>Roseobacteraceae</taxon>
        <taxon>Seohaeicola</taxon>
    </lineage>
</organism>
<evidence type="ECO:0000259" key="6">
    <source>
        <dbReference type="PROSITE" id="PS50977"/>
    </source>
</evidence>
<evidence type="ECO:0000256" key="3">
    <source>
        <dbReference type="ARBA" id="ARBA00023125"/>
    </source>
</evidence>
<sequence length="205" mass="23236">MKKKPSLTNSIKQDLDDIKRKSILDEARTQFFESGYETTSLESIAEALGVSRQFIYSRFSNKTELLVELCRIGASAADRAVNYNETLNDTPPERLKRVVSYFVEIQIENQVEVSLFFREANSLPKEVADEMNSSKLRFHRMLCGILAEGKNQGYFWFEDTSITASAVGGMASWAFFWFQPEGQLSAHLVAEQISKIALRAVDKSN</sequence>
<evidence type="ECO:0000313" key="8">
    <source>
        <dbReference type="Proteomes" id="UP000626220"/>
    </source>
</evidence>
<dbReference type="Proteomes" id="UP000626220">
    <property type="component" value="Unassembled WGS sequence"/>
</dbReference>